<sequence length="114" mass="13419">MRAHHDYEFSNNFLLRVRDGDVPAISNDMIKDSRFDGNSLEGEESITRLIEFTFPDLSRHAYDVDYMMDRALITPLNEDVNKLNKKIIQSFPREEVTYYSFDSVPYVAIFYHIS</sequence>
<reference evidence="1 2" key="1">
    <citation type="submission" date="2024-01" db="EMBL/GenBank/DDBJ databases">
        <title>The complete chloroplast genome sequence of Lithospermum erythrorhizon: insights into the phylogenetic relationship among Boraginaceae species and the maternal lineages of purple gromwells.</title>
        <authorList>
            <person name="Okada T."/>
            <person name="Watanabe K."/>
        </authorList>
    </citation>
    <scope>NUCLEOTIDE SEQUENCE [LARGE SCALE GENOMIC DNA]</scope>
</reference>
<organism evidence="1 2">
    <name type="scientific">Lithospermum erythrorhizon</name>
    <name type="common">Purple gromwell</name>
    <name type="synonym">Lithospermum officinale var. erythrorhizon</name>
    <dbReference type="NCBI Taxonomy" id="34254"/>
    <lineage>
        <taxon>Eukaryota</taxon>
        <taxon>Viridiplantae</taxon>
        <taxon>Streptophyta</taxon>
        <taxon>Embryophyta</taxon>
        <taxon>Tracheophyta</taxon>
        <taxon>Spermatophyta</taxon>
        <taxon>Magnoliopsida</taxon>
        <taxon>eudicotyledons</taxon>
        <taxon>Gunneridae</taxon>
        <taxon>Pentapetalae</taxon>
        <taxon>asterids</taxon>
        <taxon>lamiids</taxon>
        <taxon>Boraginales</taxon>
        <taxon>Boraginaceae</taxon>
        <taxon>Boraginoideae</taxon>
        <taxon>Lithospermeae</taxon>
        <taxon>Lithospermum</taxon>
    </lineage>
</organism>
<comment type="caution">
    <text evidence="1">The sequence shown here is derived from an EMBL/GenBank/DDBJ whole genome shotgun (WGS) entry which is preliminary data.</text>
</comment>
<dbReference type="AlphaFoldDB" id="A0AAV3NTN0"/>
<gene>
    <name evidence="1" type="ORF">LIER_35534</name>
</gene>
<name>A0AAV3NTN0_LITER</name>
<dbReference type="EMBL" id="BAABME010015634">
    <property type="protein sequence ID" value="GAA0142202.1"/>
    <property type="molecule type" value="Genomic_DNA"/>
</dbReference>
<protein>
    <recommendedName>
        <fullName evidence="3">ATP-dependent DNA helicase</fullName>
    </recommendedName>
</protein>
<evidence type="ECO:0000313" key="2">
    <source>
        <dbReference type="Proteomes" id="UP001454036"/>
    </source>
</evidence>
<accession>A0AAV3NTN0</accession>
<evidence type="ECO:0000313" key="1">
    <source>
        <dbReference type="EMBL" id="GAA0142202.1"/>
    </source>
</evidence>
<dbReference type="Proteomes" id="UP001454036">
    <property type="component" value="Unassembled WGS sequence"/>
</dbReference>
<keyword evidence="2" id="KW-1185">Reference proteome</keyword>
<proteinExistence type="predicted"/>
<evidence type="ECO:0008006" key="3">
    <source>
        <dbReference type="Google" id="ProtNLM"/>
    </source>
</evidence>